<evidence type="ECO:0000313" key="1">
    <source>
        <dbReference type="EMBL" id="SNV22496.1"/>
    </source>
</evidence>
<dbReference type="AlphaFoldDB" id="A0A239VKS4"/>
<proteinExistence type="predicted"/>
<protein>
    <submittedName>
        <fullName evidence="1">Uncharacterized protein</fullName>
    </submittedName>
</protein>
<sequence>MTDAPVAPAPGMQSAMAILTARLQSMDGGCTVNEYVNILREEMEDQDPLILTSAMASLASALLAIASGGTNIPPYELLSTIGLTLADA</sequence>
<accession>A0A239VKS4</accession>
<organism evidence="1 2">
    <name type="scientific">Dermatophilus congolensis</name>
    <dbReference type="NCBI Taxonomy" id="1863"/>
    <lineage>
        <taxon>Bacteria</taxon>
        <taxon>Bacillati</taxon>
        <taxon>Actinomycetota</taxon>
        <taxon>Actinomycetes</taxon>
        <taxon>Micrococcales</taxon>
        <taxon>Dermatophilaceae</taxon>
        <taxon>Dermatophilus</taxon>
    </lineage>
</organism>
<dbReference type="GeneID" id="63459756"/>
<reference evidence="1 2" key="1">
    <citation type="submission" date="2017-06" db="EMBL/GenBank/DDBJ databases">
        <authorList>
            <consortium name="Pathogen Informatics"/>
        </authorList>
    </citation>
    <scope>NUCLEOTIDE SEQUENCE [LARGE SCALE GENOMIC DNA]</scope>
    <source>
        <strain evidence="1 2">NCTC13039</strain>
    </source>
</reference>
<gene>
    <name evidence="1" type="ORF">SAMEA4475696_01547</name>
</gene>
<dbReference type="RefSeq" id="WP_028327740.1">
    <property type="nucleotide sequence ID" value="NZ_JAAFNI010000001.1"/>
</dbReference>
<dbReference type="Proteomes" id="UP000242637">
    <property type="component" value="Chromosome 1"/>
</dbReference>
<dbReference type="OrthoDB" id="5147846at2"/>
<keyword evidence="2" id="KW-1185">Reference proteome</keyword>
<dbReference type="KEGG" id="dco:SAMEA4475696_1547"/>
<dbReference type="EMBL" id="LT906453">
    <property type="protein sequence ID" value="SNV22496.1"/>
    <property type="molecule type" value="Genomic_DNA"/>
</dbReference>
<name>A0A239VKS4_9MICO</name>
<evidence type="ECO:0000313" key="2">
    <source>
        <dbReference type="Proteomes" id="UP000242637"/>
    </source>
</evidence>